<proteinExistence type="predicted"/>
<feature type="compositionally biased region" description="Low complexity" evidence="1">
    <location>
        <begin position="255"/>
        <end position="287"/>
    </location>
</feature>
<accession>E3SPY4</accession>
<evidence type="ECO:0000256" key="1">
    <source>
        <dbReference type="SAM" id="MobiDB-lite"/>
    </source>
</evidence>
<feature type="compositionally biased region" description="Basic and acidic residues" evidence="1">
    <location>
        <begin position="596"/>
        <end position="614"/>
    </location>
</feature>
<keyword evidence="3" id="KW-1185">Reference proteome</keyword>
<dbReference type="EMBL" id="GU071106">
    <property type="protein sequence ID" value="ADO99538.1"/>
    <property type="molecule type" value="Genomic_DNA"/>
</dbReference>
<dbReference type="Proteomes" id="UP000006535">
    <property type="component" value="Segment"/>
</dbReference>
<name>E3SPY4_9CAUD</name>
<feature type="compositionally biased region" description="Low complexity" evidence="1">
    <location>
        <begin position="730"/>
        <end position="746"/>
    </location>
</feature>
<dbReference type="Gene3D" id="1.10.530.10">
    <property type="match status" value="1"/>
</dbReference>
<protein>
    <submittedName>
        <fullName evidence="2">Uncharacterized protein</fullName>
    </submittedName>
</protein>
<gene>
    <name evidence="2" type="ORF">Syn19_014</name>
</gene>
<feature type="region of interest" description="Disordered" evidence="1">
    <location>
        <begin position="723"/>
        <end position="751"/>
    </location>
</feature>
<dbReference type="GeneID" id="10328550"/>
<reference evidence="2 3" key="1">
    <citation type="journal article" date="2010" name="Environ. Microbiol.">
        <title>Genomic analysis of oceanic cyanobacterial myoviruses compared with T4-like myoviruses from diverse hosts and environments.</title>
        <authorList>
            <person name="Sullivan M.B."/>
            <person name="Huang K.H."/>
            <person name="Ignacio-Espinoza J.C."/>
            <person name="Berlin A.M."/>
            <person name="Kelly L."/>
            <person name="Weigele P.R."/>
            <person name="DeFrancesco A.S."/>
            <person name="Kern S.E."/>
            <person name="Thompson L.R."/>
            <person name="Young S."/>
            <person name="Yandava C."/>
            <person name="Fu R."/>
            <person name="Krastins B."/>
            <person name="Chase M."/>
            <person name="Sarracino D."/>
            <person name="Osburne M.S."/>
            <person name="Henn M.R."/>
            <person name="Chisholm S.W."/>
        </authorList>
    </citation>
    <scope>NUCLEOTIDE SEQUENCE [LARGE SCALE GENOMIC DNA]</scope>
    <source>
        <strain evidence="2">Syn19</strain>
    </source>
</reference>
<dbReference type="RefSeq" id="YP_004323852.1">
    <property type="nucleotide sequence ID" value="NC_015286.1"/>
</dbReference>
<organism evidence="2 3">
    <name type="scientific">Synechococcus phage Syn19</name>
    <dbReference type="NCBI Taxonomy" id="445684"/>
    <lineage>
        <taxon>Viruses</taxon>
        <taxon>Duplodnaviria</taxon>
        <taxon>Heunggongvirae</taxon>
        <taxon>Uroviricota</taxon>
        <taxon>Caudoviricetes</taxon>
        <taxon>Pantevenvirales</taxon>
        <taxon>Kyanoviridae</taxon>
        <taxon>Pontusvirus</taxon>
        <taxon>Pontusvirus syn19</taxon>
    </lineage>
</organism>
<sequence length="1548" mass="164761">MSPVAVHAARANIKAFAGIQYSLRGIQSTLKSMEKVEIDLIENDKLRAIAERRRKRRELDRLAEERAEKPLSGASSKAAKGELKGKDKKKADSLFSKLFGGLEGLALTAGKFFLKLIGLLVVKEILKWVANPENRQKLTEFFRKTKFVFDKIYGFTKWLVADNLLPGITQAFGKDSTFGERVGGLFKIMVAIGGMAALLNPFGTMDAILSLLGLDFYRDKTAGALQDAYIDGPDGQQRRYRKNPRTGKWEEIGPDGKPVKPGTTKPGTTKPGTGTGTTKPPTTKPGGNQVPKSQRSTPAQMQARLNQARLQQQRQAALIKELRAQNKTLLGRGTGSNIAGRGLLNIPKRTAIQVFGKSAKPLTALLGGPGAAALKAGVKTWAGRVPWVGGLITAAIGLLDGDPIEKVAFETIGALIGGAIGTAIIPIPILGSAVGMMAGQYAGDLAYMFFNKNDPRGGGIEGVKRKIIMDARGLWEENILPAFRWSVNALKDAGSFIQTSVTRMWQALPKFEIPEVDILGFKIGGFKILDPSVLTLPYDPSAAKKLFDQAFDHEKPVTPIKVDAVGTAAKAFKAFVDFFKERQSAGQTGGRAAQKAAERERNRQRAAQRAEEEQRAAALKTARDAFLEKFKIRAWDNTGNWRDGELAYKDVAGWFFGGTKEYYVRQQGGWNKVEMYGPLTRRNFNSDEAFNFFKLGGGNAQLKRNRYDVKEVVMRGFNAGTSVKKTQSVGSGSTPQPSSTQPQTGGNANMGALLDLVSSGEGGLNSVNRGNAGDTPGGAKSVLGRNLTDMTVDEVVANQHPRGARLFAVGKYQIIPKTMTGFTNYLRSQGIDTSKAKFDANIQNMFGPYSITQKRPKVGRFLKGDTSIDIDTAQLELAAEYASIGVPYDMKARSYSTRWPERDIKKGESLYSGKGSNYAPAAHTQKIRAMLQQMRGGGSVSPSSVTTVTTPAVQPKTSFIAESQQYEAPGINPATGKFTPVGQKATLEGKPVIWDGTTWQPDPEGGSEDSPTKSQTTTPQDGRGYAILPYQSDPSDTALPFEQAKSIAEGILGKKYTAYDLGSVGGLKEGGLQAAIDAYKSGDGNALQSAFDQLSNSLGTGSSTSVPVRDTIPEPGEDGYAGPKSDINPLDYGDQSGELTDNTGRRYSIEDAAKEIYGDPSKPGPLNPDTYGGVSGFDLRDLFGNNRGLNPYGPDGRKADMWTNSTGWQDKIPGFGDLSKDTGYNPIGTFKTGSLDFSKAFGFSAGGKVPNNLKPFFLGGIFKGIKKVFSGIGKAVSSVVSGVGNFLNSPVGSLLTTVVGAVFPPIAPVIAGIKAVTALAQGDIMGAITGTVSALTGFFPETMGNFFQGVTDTLGEGFGGVVNGFLKGGIGGAIGGIGGLLPEGVQKFFGGIGDFIKNNPVVGSIIKSIPGVANIPGLSNLFGLEEFPGMPGPIGVARTLAGSLGMGGLMDGILGIAGMTQQTGLMQQAGELGVDPRAFGIFNNPSGVSAFDPKGGISSEYAMQTQLEFIPIPMILLKLVPIDRPVPINSVRVVRQPARPQQQPAPAK</sequence>
<dbReference type="KEGG" id="vg:10328550"/>
<feature type="region of interest" description="Disordered" evidence="1">
    <location>
        <begin position="1097"/>
        <end position="1143"/>
    </location>
</feature>
<evidence type="ECO:0000313" key="3">
    <source>
        <dbReference type="Proteomes" id="UP000006535"/>
    </source>
</evidence>
<feature type="region of interest" description="Disordered" evidence="1">
    <location>
        <begin position="586"/>
        <end position="614"/>
    </location>
</feature>
<evidence type="ECO:0000313" key="2">
    <source>
        <dbReference type="EMBL" id="ADO99538.1"/>
    </source>
</evidence>
<feature type="region of interest" description="Disordered" evidence="1">
    <location>
        <begin position="227"/>
        <end position="301"/>
    </location>
</feature>
<feature type="region of interest" description="Disordered" evidence="1">
    <location>
        <begin position="987"/>
        <end position="1024"/>
    </location>
</feature>